<organism evidence="2 3">
    <name type="scientific">Actinophytocola xanthii</name>
    <dbReference type="NCBI Taxonomy" id="1912961"/>
    <lineage>
        <taxon>Bacteria</taxon>
        <taxon>Bacillati</taxon>
        <taxon>Actinomycetota</taxon>
        <taxon>Actinomycetes</taxon>
        <taxon>Pseudonocardiales</taxon>
        <taxon>Pseudonocardiaceae</taxon>
    </lineage>
</organism>
<gene>
    <name evidence="2" type="ORF">BU204_06155</name>
</gene>
<protein>
    <recommendedName>
        <fullName evidence="4">Nucleoid-associated protein, YbaB/EbfC family</fullName>
    </recommendedName>
</protein>
<evidence type="ECO:0000313" key="3">
    <source>
        <dbReference type="Proteomes" id="UP000185596"/>
    </source>
</evidence>
<reference evidence="2 3" key="1">
    <citation type="submission" date="2016-12" db="EMBL/GenBank/DDBJ databases">
        <title>The draft genome sequence of Actinophytocola sp. 11-183.</title>
        <authorList>
            <person name="Wang W."/>
            <person name="Yuan L."/>
        </authorList>
    </citation>
    <scope>NUCLEOTIDE SEQUENCE [LARGE SCALE GENOMIC DNA]</scope>
    <source>
        <strain evidence="2 3">11-183</strain>
    </source>
</reference>
<evidence type="ECO:0000256" key="1">
    <source>
        <dbReference type="SAM" id="MobiDB-lite"/>
    </source>
</evidence>
<feature type="compositionally biased region" description="Basic and acidic residues" evidence="1">
    <location>
        <begin position="93"/>
        <end position="115"/>
    </location>
</feature>
<comment type="caution">
    <text evidence="2">The sequence shown here is derived from an EMBL/GenBank/DDBJ whole genome shotgun (WGS) entry which is preliminary data.</text>
</comment>
<dbReference type="STRING" id="1912961.BU204_06155"/>
<evidence type="ECO:0000313" key="2">
    <source>
        <dbReference type="EMBL" id="OLF18599.1"/>
    </source>
</evidence>
<name>A0A1Q8CW66_9PSEU</name>
<dbReference type="EMBL" id="MSIE01000007">
    <property type="protein sequence ID" value="OLF18599.1"/>
    <property type="molecule type" value="Genomic_DNA"/>
</dbReference>
<feature type="region of interest" description="Disordered" evidence="1">
    <location>
        <begin position="82"/>
        <end position="146"/>
    </location>
</feature>
<dbReference type="InterPro" id="IPR036894">
    <property type="entry name" value="YbaB-like_sf"/>
</dbReference>
<sequence>MAGIDRWAQGFTEKAQRYQAAQAETEQLRLTASGPGGVVRVTVGADGNVTALELGNKVRTMPPEELAAQILDTMRRAQSGIADRVSEVMSGHLGEEDPQTRTEMLDALRTRFPRMDDEEDEEAPPPPAAQHQDRTPPEDDEDNAPW</sequence>
<accession>A0A1Q8CW66</accession>
<keyword evidence="3" id="KW-1185">Reference proteome</keyword>
<dbReference type="SUPFAM" id="SSF82607">
    <property type="entry name" value="YbaB-like"/>
    <property type="match status" value="1"/>
</dbReference>
<dbReference type="AlphaFoldDB" id="A0A1Q8CW66"/>
<dbReference type="Proteomes" id="UP000185596">
    <property type="component" value="Unassembled WGS sequence"/>
</dbReference>
<dbReference type="GO" id="GO:0003677">
    <property type="term" value="F:DNA binding"/>
    <property type="evidence" value="ECO:0007669"/>
    <property type="project" value="InterPro"/>
</dbReference>
<evidence type="ECO:0008006" key="4">
    <source>
        <dbReference type="Google" id="ProtNLM"/>
    </source>
</evidence>
<dbReference type="Pfam" id="PF02575">
    <property type="entry name" value="YbaB_DNA_bd"/>
    <property type="match status" value="1"/>
</dbReference>
<proteinExistence type="predicted"/>
<dbReference type="Gene3D" id="3.30.1310.10">
    <property type="entry name" value="Nucleoid-associated protein YbaB-like domain"/>
    <property type="match status" value="1"/>
</dbReference>
<dbReference type="InterPro" id="IPR004401">
    <property type="entry name" value="YbaB/EbfC"/>
</dbReference>
<dbReference type="OrthoDB" id="3685284at2"/>
<dbReference type="RefSeq" id="WP_075124628.1">
    <property type="nucleotide sequence ID" value="NZ_MSIE01000007.1"/>
</dbReference>